<dbReference type="Proteomes" id="UP000006620">
    <property type="component" value="Chromosome"/>
</dbReference>
<dbReference type="AlphaFoldDB" id="F8FM35"/>
<dbReference type="PATRIC" id="fig|1036673.3.peg.6669"/>
<dbReference type="HOGENOM" id="CLU_2845656_0_0_9"/>
<protein>
    <submittedName>
        <fullName evidence="1">Uncharacterized protein</fullName>
    </submittedName>
</protein>
<evidence type="ECO:0000313" key="2">
    <source>
        <dbReference type="Proteomes" id="UP000006620"/>
    </source>
</evidence>
<reference evidence="2" key="1">
    <citation type="submission" date="2011-06" db="EMBL/GenBank/DDBJ databases">
        <title>Complete genome sequence of Paenibacillus mucilaginosus KNP414.</title>
        <authorList>
            <person name="Wang J."/>
            <person name="Hu S."/>
            <person name="Hu X."/>
            <person name="Zhang B."/>
            <person name="Dong D."/>
            <person name="Zhang S."/>
            <person name="Zhao K."/>
            <person name="Wu D."/>
        </authorList>
    </citation>
    <scope>NUCLEOTIDE SEQUENCE [LARGE SCALE GENOMIC DNA]</scope>
    <source>
        <strain evidence="2">KNP414</strain>
    </source>
</reference>
<dbReference type="EMBL" id="CP002869">
    <property type="protein sequence ID" value="AEI45661.1"/>
    <property type="molecule type" value="Genomic_DNA"/>
</dbReference>
<sequence length="65" mass="7144">MFLASSFLILMDADAALPVSQQIRRGAGEGSFDLTMAGRTTQSGRRFESCSSFPTLPRRPYSVEK</sequence>
<evidence type="ECO:0000313" key="1">
    <source>
        <dbReference type="EMBL" id="AEI45661.1"/>
    </source>
</evidence>
<reference evidence="1 2" key="2">
    <citation type="journal article" date="2013" name="Genome Announc.">
        <title>Genome Sequence of Growth-Improving Paenibacillus mucilaginosus Strain KNP414.</title>
        <authorList>
            <person name="Lu J.J."/>
            <person name="Wang J.F."/>
            <person name="Hu X.F."/>
        </authorList>
    </citation>
    <scope>NUCLEOTIDE SEQUENCE [LARGE SCALE GENOMIC DNA]</scope>
    <source>
        <strain evidence="1 2">KNP414</strain>
    </source>
</reference>
<dbReference type="KEGG" id="pms:KNP414_07151"/>
<gene>
    <name evidence="1" type="ordered locus">KNP414_07151</name>
</gene>
<name>F8FM35_PAEMK</name>
<proteinExistence type="predicted"/>
<organism evidence="1 2">
    <name type="scientific">Paenibacillus mucilaginosus (strain KNP414)</name>
    <dbReference type="NCBI Taxonomy" id="1036673"/>
    <lineage>
        <taxon>Bacteria</taxon>
        <taxon>Bacillati</taxon>
        <taxon>Bacillota</taxon>
        <taxon>Bacilli</taxon>
        <taxon>Bacillales</taxon>
        <taxon>Paenibacillaceae</taxon>
        <taxon>Paenibacillus</taxon>
    </lineage>
</organism>
<accession>F8FM35</accession>